<accession>A0A6G9YIZ7</accession>
<dbReference type="AlphaFoldDB" id="A0A6G9YIZ7"/>
<dbReference type="Proteomes" id="UP000503540">
    <property type="component" value="Chromosome"/>
</dbReference>
<dbReference type="Pfam" id="PF13649">
    <property type="entry name" value="Methyltransf_25"/>
    <property type="match status" value="1"/>
</dbReference>
<dbReference type="RefSeq" id="WP_167475534.1">
    <property type="nucleotide sequence ID" value="NZ_CP046172.1"/>
</dbReference>
<dbReference type="KEGG" id="nah:F5544_25345"/>
<dbReference type="SUPFAM" id="SSF53335">
    <property type="entry name" value="S-adenosyl-L-methionine-dependent methyltransferases"/>
    <property type="match status" value="1"/>
</dbReference>
<keyword evidence="3" id="KW-1185">Reference proteome</keyword>
<reference evidence="2 3" key="1">
    <citation type="journal article" date="2019" name="ACS Chem. Biol.">
        <title>Identification and Mobilization of a Cryptic Antibiotic Biosynthesis Gene Locus from a Human-Pathogenic Nocardia Isolate.</title>
        <authorList>
            <person name="Herisse M."/>
            <person name="Ishida K."/>
            <person name="Porter J.L."/>
            <person name="Howden B."/>
            <person name="Hertweck C."/>
            <person name="Stinear T.P."/>
            <person name="Pidot S.J."/>
        </authorList>
    </citation>
    <scope>NUCLEOTIDE SEQUENCE [LARGE SCALE GENOMIC DNA]</scope>
    <source>
        <strain evidence="2 3">AUSMDU00012717</strain>
    </source>
</reference>
<organism evidence="2 3">
    <name type="scientific">Nocardia arthritidis</name>
    <dbReference type="NCBI Taxonomy" id="228602"/>
    <lineage>
        <taxon>Bacteria</taxon>
        <taxon>Bacillati</taxon>
        <taxon>Actinomycetota</taxon>
        <taxon>Actinomycetes</taxon>
        <taxon>Mycobacteriales</taxon>
        <taxon>Nocardiaceae</taxon>
        <taxon>Nocardia</taxon>
    </lineage>
</organism>
<dbReference type="EMBL" id="CP046172">
    <property type="protein sequence ID" value="QIS12923.1"/>
    <property type="molecule type" value="Genomic_DNA"/>
</dbReference>
<gene>
    <name evidence="2" type="ORF">F5544_25345</name>
</gene>
<dbReference type="GO" id="GO:0032259">
    <property type="term" value="P:methylation"/>
    <property type="evidence" value="ECO:0007669"/>
    <property type="project" value="UniProtKB-KW"/>
</dbReference>
<dbReference type="CDD" id="cd02440">
    <property type="entry name" value="AdoMet_MTases"/>
    <property type="match status" value="1"/>
</dbReference>
<sequence>MTTSKYPRRHRFSEHLEFIAEAILDSRATGAVAPSGRALARLLTEPVRAEQDRPLRILEVGAGTGAVTRVLLPLLRADSELDIVEANPRFAELLRELADAAGPRVRLHQTLVEQLETSQRYDVIVSGLPFTNFEPHQVDSIMGRYFELLRPGGVLTYFAYRGTATARGLLSSRSEALRHRRVEAVLDGYRRRYALGCRTAWLNLPPARVHRLCRPVHADIPVGTSARTER</sequence>
<dbReference type="GO" id="GO:0008168">
    <property type="term" value="F:methyltransferase activity"/>
    <property type="evidence" value="ECO:0007669"/>
    <property type="project" value="UniProtKB-KW"/>
</dbReference>
<evidence type="ECO:0000313" key="2">
    <source>
        <dbReference type="EMBL" id="QIS12923.1"/>
    </source>
</evidence>
<evidence type="ECO:0000259" key="1">
    <source>
        <dbReference type="Pfam" id="PF13649"/>
    </source>
</evidence>
<dbReference type="Gene3D" id="3.40.50.150">
    <property type="entry name" value="Vaccinia Virus protein VP39"/>
    <property type="match status" value="1"/>
</dbReference>
<evidence type="ECO:0000313" key="3">
    <source>
        <dbReference type="Proteomes" id="UP000503540"/>
    </source>
</evidence>
<proteinExistence type="predicted"/>
<keyword evidence="2" id="KW-0489">Methyltransferase</keyword>
<feature type="domain" description="Methyltransferase" evidence="1">
    <location>
        <begin position="57"/>
        <end position="153"/>
    </location>
</feature>
<protein>
    <submittedName>
        <fullName evidence="2">Methyltransferase domain-containing protein</fullName>
    </submittedName>
</protein>
<dbReference type="InterPro" id="IPR029063">
    <property type="entry name" value="SAM-dependent_MTases_sf"/>
</dbReference>
<dbReference type="InterPro" id="IPR041698">
    <property type="entry name" value="Methyltransf_25"/>
</dbReference>
<name>A0A6G9YIZ7_9NOCA</name>
<keyword evidence="2" id="KW-0808">Transferase</keyword>